<accession>A0ABR9QD58</accession>
<comment type="caution">
    <text evidence="10">The sequence shown here is derived from an EMBL/GenBank/DDBJ whole genome shotgun (WGS) entry which is preliminary data.</text>
</comment>
<evidence type="ECO:0000259" key="9">
    <source>
        <dbReference type="PROSITE" id="PS50885"/>
    </source>
</evidence>
<proteinExistence type="inferred from homology"/>
<dbReference type="PROSITE" id="PS50885">
    <property type="entry name" value="HAMP"/>
    <property type="match status" value="1"/>
</dbReference>
<keyword evidence="7" id="KW-0812">Transmembrane</keyword>
<feature type="transmembrane region" description="Helical" evidence="7">
    <location>
        <begin position="167"/>
        <end position="189"/>
    </location>
</feature>
<protein>
    <submittedName>
        <fullName evidence="10">HAMP domain-containing protein</fullName>
    </submittedName>
</protein>
<evidence type="ECO:0000256" key="3">
    <source>
        <dbReference type="ARBA" id="ARBA00023136"/>
    </source>
</evidence>
<dbReference type="CDD" id="cd06225">
    <property type="entry name" value="HAMP"/>
    <property type="match status" value="1"/>
</dbReference>
<evidence type="ECO:0000256" key="4">
    <source>
        <dbReference type="ARBA" id="ARBA00023224"/>
    </source>
</evidence>
<keyword evidence="2" id="KW-1003">Cell membrane</keyword>
<organism evidence="10 11">
    <name type="scientific">Litchfieldia luteola</name>
    <dbReference type="NCBI Taxonomy" id="682179"/>
    <lineage>
        <taxon>Bacteria</taxon>
        <taxon>Bacillati</taxon>
        <taxon>Bacillota</taxon>
        <taxon>Bacilli</taxon>
        <taxon>Bacillales</taxon>
        <taxon>Bacillaceae</taxon>
        <taxon>Litchfieldia</taxon>
    </lineage>
</organism>
<comment type="subcellular location">
    <subcellularLocation>
        <location evidence="1">Cell membrane</location>
    </subcellularLocation>
</comment>
<dbReference type="InterPro" id="IPR003660">
    <property type="entry name" value="HAMP_dom"/>
</dbReference>
<dbReference type="PANTHER" id="PTHR32089">
    <property type="entry name" value="METHYL-ACCEPTING CHEMOTAXIS PROTEIN MCPB"/>
    <property type="match status" value="1"/>
</dbReference>
<dbReference type="RefSeq" id="WP_193533965.1">
    <property type="nucleotide sequence ID" value="NZ_JADCLJ010000001.1"/>
</dbReference>
<keyword evidence="4 6" id="KW-0807">Transducer</keyword>
<evidence type="ECO:0000256" key="2">
    <source>
        <dbReference type="ARBA" id="ARBA00022475"/>
    </source>
</evidence>
<feature type="transmembrane region" description="Helical" evidence="7">
    <location>
        <begin position="7"/>
        <end position="27"/>
    </location>
</feature>
<dbReference type="InterPro" id="IPR004089">
    <property type="entry name" value="MCPsignal_dom"/>
</dbReference>
<dbReference type="PROSITE" id="PS50111">
    <property type="entry name" value="CHEMOTAXIS_TRANSDUC_2"/>
    <property type="match status" value="1"/>
</dbReference>
<dbReference type="Proteomes" id="UP001516662">
    <property type="component" value="Unassembled WGS sequence"/>
</dbReference>
<evidence type="ECO:0000256" key="5">
    <source>
        <dbReference type="ARBA" id="ARBA00029447"/>
    </source>
</evidence>
<dbReference type="PANTHER" id="PTHR32089:SF112">
    <property type="entry name" value="LYSOZYME-LIKE PROTEIN-RELATED"/>
    <property type="match status" value="1"/>
</dbReference>
<evidence type="ECO:0000256" key="1">
    <source>
        <dbReference type="ARBA" id="ARBA00004236"/>
    </source>
</evidence>
<evidence type="ECO:0000256" key="6">
    <source>
        <dbReference type="PROSITE-ProRule" id="PRU00284"/>
    </source>
</evidence>
<evidence type="ECO:0000313" key="11">
    <source>
        <dbReference type="Proteomes" id="UP001516662"/>
    </source>
</evidence>
<keyword evidence="7" id="KW-1133">Transmembrane helix</keyword>
<evidence type="ECO:0000313" key="10">
    <source>
        <dbReference type="EMBL" id="MBE4906443.1"/>
    </source>
</evidence>
<dbReference type="SUPFAM" id="SSF58104">
    <property type="entry name" value="Methyl-accepting chemotaxis protein (MCP) signaling domain"/>
    <property type="match status" value="1"/>
</dbReference>
<dbReference type="SMART" id="SM00304">
    <property type="entry name" value="HAMP"/>
    <property type="match status" value="1"/>
</dbReference>
<dbReference type="EMBL" id="JADCLJ010000001">
    <property type="protein sequence ID" value="MBE4906443.1"/>
    <property type="molecule type" value="Genomic_DNA"/>
</dbReference>
<name>A0ABR9QD58_9BACI</name>
<sequence>MKLQQKIILLSIIPLFISTLIIGYMIIELRSVKSSSDEIVGLLIDVEQLNGSIKLVEKSLSSFSINLTDSNSRDVLQNLEETGHIISKLEKEITVNSQLEKFERVNDKFNDLTGKVEKAVANKDASEAKRESLRTKGIVNDVYELKFQINNEYLELQIKLENKINTIVSFATIAVVLLVLLSSAFSFFFTNRMVKPIRVITKQAEKIANGDLIIEKVNVKTKDEVYVLNEAFTKMVGNLRELITEVGNSSSQVAASAEQLMASADETMKGAEQISTSIQQVSIGAEQQTAIGHKSAVSAEEMTAGISRIVDSALVLADITENTNKEADLGTLLVENTLNQMNSIHGTVSETDLYVRKLNERSNEINEIIHLITEIAEQTNLLALNAAIEAARAGEAGKGFAVVAEEVRKLADQTRKSAMEITSIVKHVQDDSGNTVKSITEVKEKVNAGLTLAKDTSEKFKEILLSMTKVNEQIHGITSVSQEISAGSEEVAANVSEMAEVAKIASKSTLEVAAASEEQLASMEEVNAASTSLTSLAEQLQKTIERFRL</sequence>
<evidence type="ECO:0000259" key="8">
    <source>
        <dbReference type="PROSITE" id="PS50111"/>
    </source>
</evidence>
<dbReference type="Gene3D" id="1.10.287.950">
    <property type="entry name" value="Methyl-accepting chemotaxis protein"/>
    <property type="match status" value="1"/>
</dbReference>
<evidence type="ECO:0000256" key="7">
    <source>
        <dbReference type="SAM" id="Phobius"/>
    </source>
</evidence>
<dbReference type="SMART" id="SM00283">
    <property type="entry name" value="MA"/>
    <property type="match status" value="1"/>
</dbReference>
<dbReference type="Pfam" id="PF00015">
    <property type="entry name" value="MCPsignal"/>
    <property type="match status" value="1"/>
</dbReference>
<comment type="similarity">
    <text evidence="5">Belongs to the methyl-accepting chemotaxis (MCP) protein family.</text>
</comment>
<feature type="domain" description="HAMP" evidence="9">
    <location>
        <begin position="191"/>
        <end position="244"/>
    </location>
</feature>
<keyword evidence="3 7" id="KW-0472">Membrane</keyword>
<feature type="domain" description="Methyl-accepting transducer" evidence="8">
    <location>
        <begin position="263"/>
        <end position="499"/>
    </location>
</feature>
<dbReference type="CDD" id="cd11386">
    <property type="entry name" value="MCP_signal"/>
    <property type="match status" value="1"/>
</dbReference>
<dbReference type="Pfam" id="PF00672">
    <property type="entry name" value="HAMP"/>
    <property type="match status" value="1"/>
</dbReference>
<keyword evidence="11" id="KW-1185">Reference proteome</keyword>
<gene>
    <name evidence="10" type="ORF">IMZ08_00035</name>
</gene>
<reference evidence="10 11" key="1">
    <citation type="submission" date="2020-10" db="EMBL/GenBank/DDBJ databases">
        <title>Bacillus sp. HD4P25, an endophyte from a halophyte.</title>
        <authorList>
            <person name="Sun J.-Q."/>
        </authorList>
    </citation>
    <scope>NUCLEOTIDE SEQUENCE [LARGE SCALE GENOMIC DNA]</scope>
    <source>
        <strain evidence="10 11">YIM 93174</strain>
    </source>
</reference>
<dbReference type="Gene3D" id="6.10.340.10">
    <property type="match status" value="1"/>
</dbReference>